<evidence type="ECO:0000256" key="1">
    <source>
        <dbReference type="SAM" id="Phobius"/>
    </source>
</evidence>
<comment type="caution">
    <text evidence="2">The sequence shown here is derived from an EMBL/GenBank/DDBJ whole genome shotgun (WGS) entry which is preliminary data.</text>
</comment>
<protein>
    <recommendedName>
        <fullName evidence="4">DUF2516 family protein</fullName>
    </recommendedName>
</protein>
<feature type="transmembrane region" description="Helical" evidence="1">
    <location>
        <begin position="49"/>
        <end position="69"/>
    </location>
</feature>
<evidence type="ECO:0008006" key="4">
    <source>
        <dbReference type="Google" id="ProtNLM"/>
    </source>
</evidence>
<feature type="transmembrane region" description="Helical" evidence="1">
    <location>
        <begin position="75"/>
        <end position="92"/>
    </location>
</feature>
<dbReference type="EMBL" id="JAMTCO010000011">
    <property type="protein sequence ID" value="MCP2272199.1"/>
    <property type="molecule type" value="Genomic_DNA"/>
</dbReference>
<keyword evidence="3" id="KW-1185">Reference proteome</keyword>
<keyword evidence="1" id="KW-0812">Transmembrane</keyword>
<evidence type="ECO:0000313" key="3">
    <source>
        <dbReference type="Proteomes" id="UP001205185"/>
    </source>
</evidence>
<proteinExistence type="predicted"/>
<sequence>MDRTYADGVPDSALLILKVIDWAAVPVAAFALIHALLQRPDAYSAAERLTKPAWVGITAGATAALLLFSFAGTGWIFWMAGLVAALVYIVDVRPRLIEVQRGQRW</sequence>
<gene>
    <name evidence="2" type="ORF">LV75_004718</name>
</gene>
<feature type="transmembrane region" description="Helical" evidence="1">
    <location>
        <begin position="12"/>
        <end position="37"/>
    </location>
</feature>
<keyword evidence="1" id="KW-0472">Membrane</keyword>
<dbReference type="Pfam" id="PF10724">
    <property type="entry name" value="DUF2516"/>
    <property type="match status" value="1"/>
</dbReference>
<evidence type="ECO:0000313" key="2">
    <source>
        <dbReference type="EMBL" id="MCP2272199.1"/>
    </source>
</evidence>
<name>A0ABT1IHS0_9PSEU</name>
<keyword evidence="1" id="KW-1133">Transmembrane helix</keyword>
<dbReference type="InterPro" id="IPR019662">
    <property type="entry name" value="DUF2516"/>
</dbReference>
<accession>A0ABT1IHS0</accession>
<reference evidence="2 3" key="1">
    <citation type="submission" date="2022-06" db="EMBL/GenBank/DDBJ databases">
        <title>Genomic Encyclopedia of Archaeal and Bacterial Type Strains, Phase II (KMG-II): from individual species to whole genera.</title>
        <authorList>
            <person name="Goeker M."/>
        </authorList>
    </citation>
    <scope>NUCLEOTIDE SEQUENCE [LARGE SCALE GENOMIC DNA]</scope>
    <source>
        <strain evidence="2 3">DSM 44255</strain>
    </source>
</reference>
<dbReference type="Proteomes" id="UP001205185">
    <property type="component" value="Unassembled WGS sequence"/>
</dbReference>
<organism evidence="2 3">
    <name type="scientific">Actinokineospora diospyrosa</name>
    <dbReference type="NCBI Taxonomy" id="103728"/>
    <lineage>
        <taxon>Bacteria</taxon>
        <taxon>Bacillati</taxon>
        <taxon>Actinomycetota</taxon>
        <taxon>Actinomycetes</taxon>
        <taxon>Pseudonocardiales</taxon>
        <taxon>Pseudonocardiaceae</taxon>
        <taxon>Actinokineospora</taxon>
    </lineage>
</organism>